<name>A0A7K0BX16_9ACTN</name>
<dbReference type="InterPro" id="IPR002509">
    <property type="entry name" value="NODB_dom"/>
</dbReference>
<evidence type="ECO:0000256" key="2">
    <source>
        <dbReference type="SAM" id="SignalP"/>
    </source>
</evidence>
<dbReference type="InterPro" id="IPR011330">
    <property type="entry name" value="Glyco_hydro/deAcase_b/a-brl"/>
</dbReference>
<dbReference type="Gene3D" id="3.20.20.370">
    <property type="entry name" value="Glycoside hydrolase/deacetylase"/>
    <property type="match status" value="1"/>
</dbReference>
<evidence type="ECO:0000313" key="5">
    <source>
        <dbReference type="Proteomes" id="UP000487268"/>
    </source>
</evidence>
<evidence type="ECO:0000313" key="4">
    <source>
        <dbReference type="EMBL" id="MQY05723.1"/>
    </source>
</evidence>
<feature type="chain" id="PRO_5029587272" description="NodB homology domain-containing protein" evidence="2">
    <location>
        <begin position="20"/>
        <end position="274"/>
    </location>
</feature>
<dbReference type="InterPro" id="IPR050248">
    <property type="entry name" value="Polysacc_deacetylase_ArnD"/>
</dbReference>
<dbReference type="CDD" id="cd10917">
    <property type="entry name" value="CE4_NodB_like_6s_7s"/>
    <property type="match status" value="1"/>
</dbReference>
<evidence type="ECO:0000256" key="1">
    <source>
        <dbReference type="SAM" id="MobiDB-lite"/>
    </source>
</evidence>
<proteinExistence type="predicted"/>
<evidence type="ECO:0000259" key="3">
    <source>
        <dbReference type="PROSITE" id="PS51677"/>
    </source>
</evidence>
<accession>A0A7K0BX16</accession>
<dbReference type="RefSeq" id="WP_328594406.1">
    <property type="nucleotide sequence ID" value="NZ_WEGH01000002.1"/>
</dbReference>
<dbReference type="PANTHER" id="PTHR10587:SF134">
    <property type="entry name" value="SECRETED PROTEIN"/>
    <property type="match status" value="1"/>
</dbReference>
<dbReference type="PROSITE" id="PS51677">
    <property type="entry name" value="NODB"/>
    <property type="match status" value="1"/>
</dbReference>
<organism evidence="4 5">
    <name type="scientific">Actinomadura macrotermitis</name>
    <dbReference type="NCBI Taxonomy" id="2585200"/>
    <lineage>
        <taxon>Bacteria</taxon>
        <taxon>Bacillati</taxon>
        <taxon>Actinomycetota</taxon>
        <taxon>Actinomycetes</taxon>
        <taxon>Streptosporangiales</taxon>
        <taxon>Thermomonosporaceae</taxon>
        <taxon>Actinomadura</taxon>
    </lineage>
</organism>
<reference evidence="4 5" key="1">
    <citation type="submission" date="2019-10" db="EMBL/GenBank/DDBJ databases">
        <title>Actinomadura rubteroloni sp. nov. and Actinomadura macrotermitis sp. nov., isolated from the gut of fungus growing-termite Macrotermes natalensis.</title>
        <authorList>
            <person name="Benndorf R."/>
            <person name="Martin K."/>
            <person name="Kuefner M."/>
            <person name="De Beer W."/>
            <person name="Kaster A.-K."/>
            <person name="Vollmers J."/>
            <person name="Poulsen M."/>
            <person name="Beemelmanns C."/>
        </authorList>
    </citation>
    <scope>NUCLEOTIDE SEQUENCE [LARGE SCALE GENOMIC DNA]</scope>
    <source>
        <strain evidence="4 5">RB68</strain>
    </source>
</reference>
<dbReference type="AlphaFoldDB" id="A0A7K0BX16"/>
<dbReference type="Pfam" id="PF01522">
    <property type="entry name" value="Polysacc_deac_1"/>
    <property type="match status" value="1"/>
</dbReference>
<keyword evidence="5" id="KW-1185">Reference proteome</keyword>
<feature type="signal peptide" evidence="2">
    <location>
        <begin position="1"/>
        <end position="19"/>
    </location>
</feature>
<dbReference type="SUPFAM" id="SSF88713">
    <property type="entry name" value="Glycoside hydrolase/deacetylase"/>
    <property type="match status" value="1"/>
</dbReference>
<dbReference type="PROSITE" id="PS51257">
    <property type="entry name" value="PROKAR_LIPOPROTEIN"/>
    <property type="match status" value="1"/>
</dbReference>
<sequence>MRYGGLRALASVLAIAALAAACEKPVASGPPGTQPGMRPGGGENSAAAWAKWGLKPLPAAPHTPDARPLKRRKGAPVPVFSNVPTRDKVVFVTLDDGAEKDPKFVEMLTELKVPVTMFLTDSIIRNDYGYFTRLQALGNHVQNHTMTHPVMRQLGPEGQRQQICGDQKVLTRQYGTAPKLFRPPYGMWNSLTQQAAAECGIEGIVLWTASMQIHDMQYDDPNKRLHPGDVLLAHFRGPAQLKGTTMTEMFANMLKRIQRQGFAVARLEDYLRVR</sequence>
<dbReference type="PANTHER" id="PTHR10587">
    <property type="entry name" value="GLYCOSYL TRANSFERASE-RELATED"/>
    <property type="match status" value="1"/>
</dbReference>
<gene>
    <name evidence="4" type="ORF">ACRB68_38000</name>
</gene>
<dbReference type="EMBL" id="WEGH01000002">
    <property type="protein sequence ID" value="MQY05723.1"/>
    <property type="molecule type" value="Genomic_DNA"/>
</dbReference>
<feature type="region of interest" description="Disordered" evidence="1">
    <location>
        <begin position="25"/>
        <end position="45"/>
    </location>
</feature>
<dbReference type="GO" id="GO:0016810">
    <property type="term" value="F:hydrolase activity, acting on carbon-nitrogen (but not peptide) bonds"/>
    <property type="evidence" value="ECO:0007669"/>
    <property type="project" value="InterPro"/>
</dbReference>
<protein>
    <recommendedName>
        <fullName evidence="3">NodB homology domain-containing protein</fullName>
    </recommendedName>
</protein>
<dbReference type="GO" id="GO:0005975">
    <property type="term" value="P:carbohydrate metabolic process"/>
    <property type="evidence" value="ECO:0007669"/>
    <property type="project" value="InterPro"/>
</dbReference>
<keyword evidence="2" id="KW-0732">Signal</keyword>
<feature type="domain" description="NodB homology" evidence="3">
    <location>
        <begin position="88"/>
        <end position="265"/>
    </location>
</feature>
<comment type="caution">
    <text evidence="4">The sequence shown here is derived from an EMBL/GenBank/DDBJ whole genome shotgun (WGS) entry which is preliminary data.</text>
</comment>
<dbReference type="Proteomes" id="UP000487268">
    <property type="component" value="Unassembled WGS sequence"/>
</dbReference>